<dbReference type="NCBIfam" id="TIGR00229">
    <property type="entry name" value="sensory_box"/>
    <property type="match status" value="1"/>
</dbReference>
<dbReference type="InterPro" id="IPR035965">
    <property type="entry name" value="PAS-like_dom_sf"/>
</dbReference>
<gene>
    <name evidence="2" type="ORF">ROR02_05330</name>
</gene>
<name>A0A512H4M4_9PROT</name>
<accession>A0A512H4M4</accession>
<evidence type="ECO:0000259" key="1">
    <source>
        <dbReference type="PROSITE" id="PS50112"/>
    </source>
</evidence>
<dbReference type="Pfam" id="PF08447">
    <property type="entry name" value="PAS_3"/>
    <property type="match status" value="1"/>
</dbReference>
<dbReference type="PROSITE" id="PS50112">
    <property type="entry name" value="PAS"/>
    <property type="match status" value="1"/>
</dbReference>
<dbReference type="Gene3D" id="3.30.450.20">
    <property type="entry name" value="PAS domain"/>
    <property type="match status" value="1"/>
</dbReference>
<evidence type="ECO:0000313" key="3">
    <source>
        <dbReference type="Proteomes" id="UP000321567"/>
    </source>
</evidence>
<organism evidence="2 3">
    <name type="scientific">Pararhodospirillum oryzae</name>
    <dbReference type="NCBI Taxonomy" id="478448"/>
    <lineage>
        <taxon>Bacteria</taxon>
        <taxon>Pseudomonadati</taxon>
        <taxon>Pseudomonadota</taxon>
        <taxon>Alphaproteobacteria</taxon>
        <taxon>Rhodospirillales</taxon>
        <taxon>Rhodospirillaceae</taxon>
        <taxon>Pararhodospirillum</taxon>
    </lineage>
</organism>
<sequence>MSRPTIRPTNVERFFAEDDVIVSKTDLKGIITYANKIFLDIADYTEKEVVGQPHNIIRHPEMPAGIFRLMWDTIQDSREIFAYVCNMTKGGDHYWVLAHVTPTFNEKGVPIGYHSNRRVPERRVMPGIQELYARLRAEERRHASPREGATASLAIINRMLADKGVSYDEYIHGL</sequence>
<feature type="domain" description="PAS" evidence="1">
    <location>
        <begin position="26"/>
        <end position="77"/>
    </location>
</feature>
<dbReference type="SUPFAM" id="SSF55785">
    <property type="entry name" value="PYP-like sensor domain (PAS domain)"/>
    <property type="match status" value="1"/>
</dbReference>
<dbReference type="InterPro" id="IPR000014">
    <property type="entry name" value="PAS"/>
</dbReference>
<comment type="caution">
    <text evidence="2">The sequence shown here is derived from an EMBL/GenBank/DDBJ whole genome shotgun (WGS) entry which is preliminary data.</text>
</comment>
<dbReference type="AlphaFoldDB" id="A0A512H4M4"/>
<dbReference type="Proteomes" id="UP000321567">
    <property type="component" value="Unassembled WGS sequence"/>
</dbReference>
<dbReference type="InterPro" id="IPR013655">
    <property type="entry name" value="PAS_fold_3"/>
</dbReference>
<dbReference type="OrthoDB" id="266313at2"/>
<proteinExistence type="predicted"/>
<keyword evidence="3" id="KW-1185">Reference proteome</keyword>
<dbReference type="CDD" id="cd00130">
    <property type="entry name" value="PAS"/>
    <property type="match status" value="1"/>
</dbReference>
<dbReference type="RefSeq" id="WP_147162464.1">
    <property type="nucleotide sequence ID" value="NZ_BJZO01000009.1"/>
</dbReference>
<protein>
    <submittedName>
        <fullName evidence="2">Transcriptional regulator</fullName>
    </submittedName>
</protein>
<evidence type="ECO:0000313" key="2">
    <source>
        <dbReference type="EMBL" id="GEO80402.1"/>
    </source>
</evidence>
<dbReference type="EMBL" id="BJZO01000009">
    <property type="protein sequence ID" value="GEO80402.1"/>
    <property type="molecule type" value="Genomic_DNA"/>
</dbReference>
<reference evidence="2 3" key="1">
    <citation type="submission" date="2019-07" db="EMBL/GenBank/DDBJ databases">
        <title>Whole genome shotgun sequence of Rhodospirillum oryzae NBRC 107573.</title>
        <authorList>
            <person name="Hosoyama A."/>
            <person name="Uohara A."/>
            <person name="Ohji S."/>
            <person name="Ichikawa N."/>
        </authorList>
    </citation>
    <scope>NUCLEOTIDE SEQUENCE [LARGE SCALE GENOMIC DNA]</scope>
    <source>
        <strain evidence="2 3">NBRC 107573</strain>
    </source>
</reference>